<keyword evidence="2" id="KW-1185">Reference proteome</keyword>
<reference evidence="1" key="1">
    <citation type="submission" date="2021-04" db="EMBL/GenBank/DDBJ databases">
        <title>Taxonomic assessment of Weissella genus.</title>
        <authorList>
            <person name="Fanelli F."/>
            <person name="Chieffi D."/>
            <person name="Dell'Aquila A."/>
            <person name="Gyu-Sung C."/>
            <person name="Franz C.M.A.P."/>
            <person name="Fusco V."/>
        </authorList>
    </citation>
    <scope>NUCLEOTIDE SEQUENCE</scope>
    <source>
        <strain evidence="1">LMG 25373</strain>
    </source>
</reference>
<dbReference type="RefSeq" id="WP_205143544.1">
    <property type="nucleotide sequence ID" value="NZ_JAFBDN010000007.1"/>
</dbReference>
<proteinExistence type="predicted"/>
<gene>
    <name evidence="1" type="ORF">KAK10_06215</name>
</gene>
<dbReference type="Gene3D" id="3.30.70.100">
    <property type="match status" value="1"/>
</dbReference>
<protein>
    <recommendedName>
        <fullName evidence="3">ABM domain-containing protein</fullName>
    </recommendedName>
</protein>
<evidence type="ECO:0000313" key="1">
    <source>
        <dbReference type="EMBL" id="MCM2437500.1"/>
    </source>
</evidence>
<dbReference type="Proteomes" id="UP001057481">
    <property type="component" value="Unassembled WGS sequence"/>
</dbReference>
<evidence type="ECO:0000313" key="2">
    <source>
        <dbReference type="Proteomes" id="UP001057481"/>
    </source>
</evidence>
<evidence type="ECO:0008006" key="3">
    <source>
        <dbReference type="Google" id="ProtNLM"/>
    </source>
</evidence>
<dbReference type="EMBL" id="JAGMVS010000064">
    <property type="protein sequence ID" value="MCM2437500.1"/>
    <property type="molecule type" value="Genomic_DNA"/>
</dbReference>
<name>A0ABT0VLW2_9LACO</name>
<sequence>MLRKLNLTYGSKQILADLRSAYPEREFIVLSPSSSTNDSLQMLDLSEQENIFKSGVTYNVINYHGKPNWHGFFNYSFLTVYPENLELFEARLNRWFNQPLVTGLTAIIVMRKHATGDNNLTILTVWSDALTWQRWKKSDNYFFKDYEQNAYNNLHEANFEFRQHFASSK</sequence>
<organism evidence="1 2">
    <name type="scientific">Periweissella beninensis</name>
    <dbReference type="NCBI Taxonomy" id="504936"/>
    <lineage>
        <taxon>Bacteria</taxon>
        <taxon>Bacillati</taxon>
        <taxon>Bacillota</taxon>
        <taxon>Bacilli</taxon>
        <taxon>Lactobacillales</taxon>
        <taxon>Lactobacillaceae</taxon>
        <taxon>Periweissella</taxon>
    </lineage>
</organism>
<accession>A0ABT0VLW2</accession>
<comment type="caution">
    <text evidence="1">The sequence shown here is derived from an EMBL/GenBank/DDBJ whole genome shotgun (WGS) entry which is preliminary data.</text>
</comment>